<evidence type="ECO:0000256" key="1">
    <source>
        <dbReference type="SAM" id="Phobius"/>
    </source>
</evidence>
<feature type="transmembrane region" description="Helical" evidence="1">
    <location>
        <begin position="241"/>
        <end position="261"/>
    </location>
</feature>
<keyword evidence="1" id="KW-0812">Transmembrane</keyword>
<feature type="transmembrane region" description="Helical" evidence="1">
    <location>
        <begin position="78"/>
        <end position="97"/>
    </location>
</feature>
<sequence length="298" mass="31943">MKRANRVIGALVVVVVVVINAEVGRRVINQWIDPASYIGLWLLSAAVMALVGQRFSPLKDVANRWQGEALASRQMPPFTTWRLAGLLFLAVTSAVFACRLLDIATLGLVVVASVQGVLGLVSRSTHQHWLWMGLMLIFAGLGYLLAPGMYAPSPLGMVLGLISGAAWASFWLQVTQGAHQADVIVATSLRMSLLLVLPLIIFTLPNGFLSLRGVGFAVLAGALFVFAAGVFWRMMASTQRLLAQQLIWVAVLLALMGLVAWDQSSMMNMRLTSAAVVVVVGVVVIGVAGRAEDPDQPT</sequence>
<comment type="caution">
    <text evidence="2">The sequence shown here is derived from an EMBL/GenBank/DDBJ whole genome shotgun (WGS) entry which is preliminary data.</text>
</comment>
<feature type="transmembrane region" description="Helical" evidence="1">
    <location>
        <begin position="152"/>
        <end position="171"/>
    </location>
</feature>
<dbReference type="RefSeq" id="WP_077667887.1">
    <property type="nucleotide sequence ID" value="NZ_MUFB01000009.1"/>
</dbReference>
<reference evidence="2 3" key="1">
    <citation type="journal article" date="2017" name="Genome Announc.">
        <title>Draft Genome Sequences of Salinivibrio proteolyticus, Salinivibrio sharmensis, Salinivibrio siamensis, Salinivibrio costicola subsp. alcaliphilus, Salinivibrio costicola subsp. vallismortis, and 29 New Isolates Belonging to the Genus Salinivibrio.</title>
        <authorList>
            <person name="Lopez-Hermoso C."/>
            <person name="de la Haba R.R."/>
            <person name="Sanchez-Porro C."/>
            <person name="Bayliss S.C."/>
            <person name="Feil E.J."/>
            <person name="Ventosa A."/>
        </authorList>
    </citation>
    <scope>NUCLEOTIDE SEQUENCE [LARGE SCALE GENOMIC DNA]</scope>
    <source>
        <strain evidence="2 3">JCM 14472</strain>
    </source>
</reference>
<proteinExistence type="predicted"/>
<keyword evidence="1" id="KW-1133">Transmembrane helix</keyword>
<feature type="transmembrane region" description="Helical" evidence="1">
    <location>
        <begin position="37"/>
        <end position="57"/>
    </location>
</feature>
<dbReference type="Proteomes" id="UP000189410">
    <property type="component" value="Unassembled WGS sequence"/>
</dbReference>
<organism evidence="2 3">
    <name type="scientific">Salinivibrio siamensis</name>
    <dbReference type="NCBI Taxonomy" id="414286"/>
    <lineage>
        <taxon>Bacteria</taxon>
        <taxon>Pseudomonadati</taxon>
        <taxon>Pseudomonadota</taxon>
        <taxon>Gammaproteobacteria</taxon>
        <taxon>Vibrionales</taxon>
        <taxon>Vibrionaceae</taxon>
        <taxon>Salinivibrio</taxon>
    </lineage>
</organism>
<feature type="transmembrane region" description="Helical" evidence="1">
    <location>
        <begin position="214"/>
        <end position="234"/>
    </location>
</feature>
<feature type="transmembrane region" description="Helical" evidence="1">
    <location>
        <begin position="267"/>
        <end position="288"/>
    </location>
</feature>
<name>A0ABX3KAU5_9GAMM</name>
<keyword evidence="1" id="KW-0472">Membrane</keyword>
<gene>
    <name evidence="2" type="ORF">BZG73_06560</name>
</gene>
<feature type="transmembrane region" description="Helical" evidence="1">
    <location>
        <begin position="183"/>
        <end position="202"/>
    </location>
</feature>
<accession>A0ABX3KAU5</accession>
<feature type="transmembrane region" description="Helical" evidence="1">
    <location>
        <begin position="128"/>
        <end position="146"/>
    </location>
</feature>
<evidence type="ECO:0000313" key="3">
    <source>
        <dbReference type="Proteomes" id="UP000189410"/>
    </source>
</evidence>
<dbReference type="EMBL" id="MUFB01000009">
    <property type="protein sequence ID" value="OOE86015.1"/>
    <property type="molecule type" value="Genomic_DNA"/>
</dbReference>
<feature type="transmembrane region" description="Helical" evidence="1">
    <location>
        <begin position="103"/>
        <end position="121"/>
    </location>
</feature>
<evidence type="ECO:0000313" key="2">
    <source>
        <dbReference type="EMBL" id="OOE86015.1"/>
    </source>
</evidence>
<keyword evidence="3" id="KW-1185">Reference proteome</keyword>
<evidence type="ECO:0008006" key="4">
    <source>
        <dbReference type="Google" id="ProtNLM"/>
    </source>
</evidence>
<protein>
    <recommendedName>
        <fullName evidence="4">EamA domain-containing protein</fullName>
    </recommendedName>
</protein>